<reference evidence="1 2" key="1">
    <citation type="journal article" date="2015" name="Stand. Genomic Sci.">
        <title>Genomic Encyclopedia of Bacterial and Archaeal Type Strains, Phase III: the genomes of soil and plant-associated and newly described type strains.</title>
        <authorList>
            <person name="Whitman W.B."/>
            <person name="Woyke T."/>
            <person name="Klenk H.P."/>
            <person name="Zhou Y."/>
            <person name="Lilburn T.G."/>
            <person name="Beck B.J."/>
            <person name="De Vos P."/>
            <person name="Vandamme P."/>
            <person name="Eisen J.A."/>
            <person name="Garrity G."/>
            <person name="Hugenholtz P."/>
            <person name="Kyrpides N.C."/>
        </authorList>
    </citation>
    <scope>NUCLEOTIDE SEQUENCE [LARGE SCALE GENOMIC DNA]</scope>
    <source>
        <strain evidence="1 2">CGMCC 1.2546</strain>
    </source>
</reference>
<comment type="caution">
    <text evidence="1">The sequence shown here is derived from an EMBL/GenBank/DDBJ whole genome shotgun (WGS) entry which is preliminary data.</text>
</comment>
<dbReference type="OrthoDB" id="9801824at2"/>
<gene>
    <name evidence="1" type="ORF">IQ26_02421</name>
</gene>
<name>A0A562P1Z5_9HYPH</name>
<sequence length="112" mass="12764">MQPICRDIVAALQPDDELLNEVEIVLDSTGVVHGQFGFVEAYQGKKAEIEEWLSDPREPERVFAERHMRDLDRQIAADQCRSMEEHELRKRAYENLAEDQAACAPAEDADGH</sequence>
<evidence type="ECO:0000313" key="1">
    <source>
        <dbReference type="EMBL" id="TWI38497.1"/>
    </source>
</evidence>
<proteinExistence type="predicted"/>
<dbReference type="AlphaFoldDB" id="A0A562P1Z5"/>
<evidence type="ECO:0000313" key="2">
    <source>
        <dbReference type="Proteomes" id="UP000317122"/>
    </source>
</evidence>
<dbReference type="RefSeq" id="WP_145717161.1">
    <property type="nucleotide sequence ID" value="NZ_BSPF01000084.1"/>
</dbReference>
<dbReference type="Proteomes" id="UP000317122">
    <property type="component" value="Unassembled WGS sequence"/>
</dbReference>
<accession>A0A562P1Z5</accession>
<organism evidence="1 2">
    <name type="scientific">Mesorhizobium tianshanense</name>
    <dbReference type="NCBI Taxonomy" id="39844"/>
    <lineage>
        <taxon>Bacteria</taxon>
        <taxon>Pseudomonadati</taxon>
        <taxon>Pseudomonadota</taxon>
        <taxon>Alphaproteobacteria</taxon>
        <taxon>Hyphomicrobiales</taxon>
        <taxon>Phyllobacteriaceae</taxon>
        <taxon>Mesorhizobium</taxon>
    </lineage>
</organism>
<protein>
    <submittedName>
        <fullName evidence="1">Uncharacterized protein</fullName>
    </submittedName>
</protein>
<dbReference type="EMBL" id="VLKT01000012">
    <property type="protein sequence ID" value="TWI38497.1"/>
    <property type="molecule type" value="Genomic_DNA"/>
</dbReference>
<keyword evidence="2" id="KW-1185">Reference proteome</keyword>